<dbReference type="InterPro" id="IPR022292">
    <property type="entry name" value="CHP03843"/>
</dbReference>
<evidence type="ECO:0000313" key="2">
    <source>
        <dbReference type="EMBL" id="CAB4667779.1"/>
    </source>
</evidence>
<accession>A0A6J6M3F4</accession>
<feature type="domain" description="PI3K/PI4K catalytic" evidence="1">
    <location>
        <begin position="95"/>
        <end position="169"/>
    </location>
</feature>
<proteinExistence type="predicted"/>
<reference evidence="2" key="1">
    <citation type="submission" date="2020-05" db="EMBL/GenBank/DDBJ databases">
        <authorList>
            <person name="Chiriac C."/>
            <person name="Salcher M."/>
            <person name="Ghai R."/>
            <person name="Kavagutti S V."/>
        </authorList>
    </citation>
    <scope>NUCLEOTIDE SEQUENCE</scope>
</reference>
<dbReference type="Pfam" id="PF00454">
    <property type="entry name" value="PI3_PI4_kinase"/>
    <property type="match status" value="1"/>
</dbReference>
<sequence>MSADELENSSETIGHLLRGEMTIEMRMPYSSNSTFLVSIIDKEELVKAIYKPMRGEKPLWDFEPGLHRREVAAYRLAEAMGLHFVPPTILRDGPQGEGSVQLLIEANPDEHYFAIFEERQELHDQFRAMCAFDIVANNTDRKSGHVLVDKDSRVWGIDHGLCFAQDFKIRTVIWEFGGEAIAESLLEKIEPLTQTVPLEVATLLTEQEVIAITERAKWLLDGARFPVDPSGRHYPWPLV</sequence>
<dbReference type="AlphaFoldDB" id="A0A6J6M3F4"/>
<gene>
    <name evidence="2" type="ORF">UFOPK2292_00641</name>
</gene>
<organism evidence="2">
    <name type="scientific">freshwater metagenome</name>
    <dbReference type="NCBI Taxonomy" id="449393"/>
    <lineage>
        <taxon>unclassified sequences</taxon>
        <taxon>metagenomes</taxon>
        <taxon>ecological metagenomes</taxon>
    </lineage>
</organism>
<evidence type="ECO:0000259" key="1">
    <source>
        <dbReference type="Pfam" id="PF00454"/>
    </source>
</evidence>
<protein>
    <submittedName>
        <fullName evidence="2">Unannotated protein</fullName>
    </submittedName>
</protein>
<dbReference type="InterPro" id="IPR000403">
    <property type="entry name" value="PI3/4_kinase_cat_dom"/>
</dbReference>
<name>A0A6J6M3F4_9ZZZZ</name>
<dbReference type="NCBIfam" id="TIGR03843">
    <property type="entry name" value="SCO1664 family protein"/>
    <property type="match status" value="1"/>
</dbReference>
<dbReference type="EMBL" id="CAEZWU010000078">
    <property type="protein sequence ID" value="CAB4667779.1"/>
    <property type="molecule type" value="Genomic_DNA"/>
</dbReference>